<protein>
    <submittedName>
        <fullName evidence="2">DUF3887 domain-containing protein</fullName>
    </submittedName>
</protein>
<organism evidence="2 3">
    <name type="scientific">Actinophytocola gossypii</name>
    <dbReference type="NCBI Taxonomy" id="2812003"/>
    <lineage>
        <taxon>Bacteria</taxon>
        <taxon>Bacillati</taxon>
        <taxon>Actinomycetota</taxon>
        <taxon>Actinomycetes</taxon>
        <taxon>Pseudonocardiales</taxon>
        <taxon>Pseudonocardiaceae</taxon>
    </lineage>
</organism>
<dbReference type="InterPro" id="IPR024981">
    <property type="entry name" value="DUF3887"/>
</dbReference>
<dbReference type="Pfam" id="PF13026">
    <property type="entry name" value="DUF3887"/>
    <property type="match status" value="1"/>
</dbReference>
<dbReference type="RefSeq" id="WP_260189963.1">
    <property type="nucleotide sequence ID" value="NZ_JAFFZE010000006.1"/>
</dbReference>
<name>A0ABT2J562_9PSEU</name>
<accession>A0ABT2J562</accession>
<sequence length="161" mass="17565">MARARDHARRAEEVLRRSVERARAAGHTWQEVGEALGISRQAAFQRFGRPVVPHPGADALPDAAERAIALLGDLVAGDWTAVRRDFDERMRAEIPAEQVATVWATVVGTIGRFERMGEPYTVLAGELTVVNVTLHCEAGEVLGRVSFHRDGSVGGLYLLPT</sequence>
<feature type="domain" description="DUF3887" evidence="1">
    <location>
        <begin position="70"/>
        <end position="156"/>
    </location>
</feature>
<reference evidence="2 3" key="1">
    <citation type="submission" date="2021-02" db="EMBL/GenBank/DDBJ databases">
        <title>Actinophytocola xerophila sp. nov., isolated from soil of cotton cropping field.</title>
        <authorList>
            <person name="Huang R."/>
            <person name="Chen X."/>
            <person name="Ge X."/>
            <person name="Liu W."/>
        </authorList>
    </citation>
    <scope>NUCLEOTIDE SEQUENCE [LARGE SCALE GENOMIC DNA]</scope>
    <source>
        <strain evidence="2 3">S1-96</strain>
    </source>
</reference>
<dbReference type="Proteomes" id="UP001156441">
    <property type="component" value="Unassembled WGS sequence"/>
</dbReference>
<dbReference type="EMBL" id="JAFFZE010000006">
    <property type="protein sequence ID" value="MCT2582625.1"/>
    <property type="molecule type" value="Genomic_DNA"/>
</dbReference>
<keyword evidence="3" id="KW-1185">Reference proteome</keyword>
<proteinExistence type="predicted"/>
<evidence type="ECO:0000313" key="2">
    <source>
        <dbReference type="EMBL" id="MCT2582625.1"/>
    </source>
</evidence>
<evidence type="ECO:0000313" key="3">
    <source>
        <dbReference type="Proteomes" id="UP001156441"/>
    </source>
</evidence>
<gene>
    <name evidence="2" type="ORF">JT362_05755</name>
</gene>
<comment type="caution">
    <text evidence="2">The sequence shown here is derived from an EMBL/GenBank/DDBJ whole genome shotgun (WGS) entry which is preliminary data.</text>
</comment>
<dbReference type="Gene3D" id="3.10.450.590">
    <property type="match status" value="1"/>
</dbReference>
<evidence type="ECO:0000259" key="1">
    <source>
        <dbReference type="Pfam" id="PF13026"/>
    </source>
</evidence>